<dbReference type="EMBL" id="BMLP01000004">
    <property type="protein sequence ID" value="GGO34004.1"/>
    <property type="molecule type" value="Genomic_DNA"/>
</dbReference>
<feature type="region of interest" description="Disordered" evidence="1">
    <location>
        <begin position="1"/>
        <end position="26"/>
    </location>
</feature>
<accession>A0A917YKW4</accession>
<dbReference type="RefSeq" id="WP_229704403.1">
    <property type="nucleotide sequence ID" value="NZ_BMLP01000004.1"/>
</dbReference>
<organism evidence="3 4">
    <name type="scientific">Gemmobacter aquaticus</name>
    <dbReference type="NCBI Taxonomy" id="490185"/>
    <lineage>
        <taxon>Bacteria</taxon>
        <taxon>Pseudomonadati</taxon>
        <taxon>Pseudomonadota</taxon>
        <taxon>Alphaproteobacteria</taxon>
        <taxon>Rhodobacterales</taxon>
        <taxon>Paracoccaceae</taxon>
        <taxon>Gemmobacter</taxon>
    </lineage>
</organism>
<feature type="domain" description="Flagellar protein FlgJ N-terminal" evidence="2">
    <location>
        <begin position="47"/>
        <end position="87"/>
    </location>
</feature>
<gene>
    <name evidence="3" type="ORF">GCM10010991_24190</name>
</gene>
<dbReference type="Pfam" id="PF10135">
    <property type="entry name" value="Rod-binding"/>
    <property type="match status" value="1"/>
</dbReference>
<protein>
    <recommendedName>
        <fullName evidence="2">Flagellar protein FlgJ N-terminal domain-containing protein</fullName>
    </recommendedName>
</protein>
<keyword evidence="4" id="KW-1185">Reference proteome</keyword>
<dbReference type="Proteomes" id="UP000598196">
    <property type="component" value="Unassembled WGS sequence"/>
</dbReference>
<reference evidence="3 4" key="1">
    <citation type="journal article" date="2014" name="Int. J. Syst. Evol. Microbiol.">
        <title>Complete genome sequence of Corynebacterium casei LMG S-19264T (=DSM 44701T), isolated from a smear-ripened cheese.</title>
        <authorList>
            <consortium name="US DOE Joint Genome Institute (JGI-PGF)"/>
            <person name="Walter F."/>
            <person name="Albersmeier A."/>
            <person name="Kalinowski J."/>
            <person name="Ruckert C."/>
        </authorList>
    </citation>
    <scope>NUCLEOTIDE SEQUENCE [LARGE SCALE GENOMIC DNA]</scope>
    <source>
        <strain evidence="3 4">CGMCC 1.7029</strain>
    </source>
</reference>
<sequence length="97" mass="10257">MMIPTSLPAPTTTQATADQRESRMRHKAQELEAAFLAEMLAHAGVAEAQGAMTGGIGEEQFASFLRREQANAIAQHGGLGLAESIFEAMKGAEGNEN</sequence>
<evidence type="ECO:0000313" key="4">
    <source>
        <dbReference type="Proteomes" id="UP000598196"/>
    </source>
</evidence>
<evidence type="ECO:0000313" key="3">
    <source>
        <dbReference type="EMBL" id="GGO34004.1"/>
    </source>
</evidence>
<proteinExistence type="predicted"/>
<feature type="compositionally biased region" description="Low complexity" evidence="1">
    <location>
        <begin position="1"/>
        <end position="17"/>
    </location>
</feature>
<dbReference type="AlphaFoldDB" id="A0A917YKW4"/>
<evidence type="ECO:0000256" key="1">
    <source>
        <dbReference type="SAM" id="MobiDB-lite"/>
    </source>
</evidence>
<comment type="caution">
    <text evidence="3">The sequence shown here is derived from an EMBL/GenBank/DDBJ whole genome shotgun (WGS) entry which is preliminary data.</text>
</comment>
<dbReference type="InterPro" id="IPR019301">
    <property type="entry name" value="Flagellar_prot_FlgJ_N"/>
</dbReference>
<evidence type="ECO:0000259" key="2">
    <source>
        <dbReference type="Pfam" id="PF10135"/>
    </source>
</evidence>
<name>A0A917YKW4_9RHOB</name>